<protein>
    <submittedName>
        <fullName evidence="2">Ubiquitin carboxyl-terminal hydrolase 25</fullName>
    </submittedName>
</protein>
<feature type="compositionally biased region" description="Basic residues" evidence="1">
    <location>
        <begin position="60"/>
        <end position="69"/>
    </location>
</feature>
<reference evidence="2" key="1">
    <citation type="journal article" date="2014" name="PLoS ONE">
        <title>Transcriptome-Based Identification of ABC Transporters in the Western Tarnished Plant Bug Lygus hesperus.</title>
        <authorList>
            <person name="Hull J.J."/>
            <person name="Chaney K."/>
            <person name="Geib S.M."/>
            <person name="Fabrick J.A."/>
            <person name="Brent C.S."/>
            <person name="Walsh D."/>
            <person name="Lavine L.C."/>
        </authorList>
    </citation>
    <scope>NUCLEOTIDE SEQUENCE</scope>
</reference>
<dbReference type="EMBL" id="GBHO01009792">
    <property type="protein sequence ID" value="JAG33812.1"/>
    <property type="molecule type" value="Transcribed_RNA"/>
</dbReference>
<evidence type="ECO:0000256" key="1">
    <source>
        <dbReference type="SAM" id="MobiDB-lite"/>
    </source>
</evidence>
<proteinExistence type="predicted"/>
<evidence type="ECO:0000313" key="2">
    <source>
        <dbReference type="EMBL" id="JAG33812.1"/>
    </source>
</evidence>
<dbReference type="AlphaFoldDB" id="A0A0A9YL72"/>
<sequence>MTWYKQVSLCSPVTAHEQNGVICENLIANLGSRYPMKSPSMTDSASKIMRISHQRTQTRITKKLPKHPPTRSMKSMTRLQRKRKKKLLQICTPSRLMMR</sequence>
<dbReference type="GO" id="GO:0016787">
    <property type="term" value="F:hydrolase activity"/>
    <property type="evidence" value="ECO:0007669"/>
    <property type="project" value="UniProtKB-KW"/>
</dbReference>
<gene>
    <name evidence="2" type="primary">USP25</name>
    <name evidence="2" type="ORF">CM83_1945</name>
</gene>
<reference evidence="2" key="2">
    <citation type="submission" date="2014-07" db="EMBL/GenBank/DDBJ databases">
        <authorList>
            <person name="Hull J."/>
        </authorList>
    </citation>
    <scope>NUCLEOTIDE SEQUENCE</scope>
</reference>
<keyword evidence="2" id="KW-0378">Hydrolase</keyword>
<accession>A0A0A9YL72</accession>
<name>A0A0A9YL72_LYGHE</name>
<organism evidence="2">
    <name type="scientific">Lygus hesperus</name>
    <name type="common">Western plant bug</name>
    <dbReference type="NCBI Taxonomy" id="30085"/>
    <lineage>
        <taxon>Eukaryota</taxon>
        <taxon>Metazoa</taxon>
        <taxon>Ecdysozoa</taxon>
        <taxon>Arthropoda</taxon>
        <taxon>Hexapoda</taxon>
        <taxon>Insecta</taxon>
        <taxon>Pterygota</taxon>
        <taxon>Neoptera</taxon>
        <taxon>Paraneoptera</taxon>
        <taxon>Hemiptera</taxon>
        <taxon>Heteroptera</taxon>
        <taxon>Panheteroptera</taxon>
        <taxon>Cimicomorpha</taxon>
        <taxon>Miridae</taxon>
        <taxon>Mirini</taxon>
        <taxon>Lygus</taxon>
    </lineage>
</organism>
<feature type="region of interest" description="Disordered" evidence="1">
    <location>
        <begin position="54"/>
        <end position="86"/>
    </location>
</feature>